<evidence type="ECO:0000313" key="4">
    <source>
        <dbReference type="Proteomes" id="UP001151760"/>
    </source>
</evidence>
<sequence>MKMANTFVDYRTELVEESSKKAKAEIAQESSSKRVGDALEQENAKKQKVDEDKEIAELQSLIEVVSNDDEEVAINVVPLATKPPTIIDWKIHKDGKKSYYQIIRADGKSQMYRVFSQMLKSFSREDLEDLYKLARIVEIKRLLDDLRVTAAKLMLLVYKLLLLVLKVNAASTKATTAQRLRLLKEFLLSWLPFYGDLRALIMHESYKSKYSVHSGSDKMYQDMKKLYWWPNMKADITTYDNITMDFVTKLPRTSSGYDTIWVTVDHLTKSGHFLSMRENDSMDKLARLYMKEVVTRHRILVSIIYDRDGRFTLNFWRAFQKVLGTHLDMSTAYHPKTNGQSERTIQTLEHMLRACVIDFGNGWKRHLLLIEFLYNNSYHASIKAGPFEALVHSMFHVSNLKKCLSDEPLAIPLDEINIDDKLHFVEELVEIMDREVKWLKQSCILIIKVRWNSMRGLEFTWERKDQFWKKYPHLFTRTAPSTSAES</sequence>
<evidence type="ECO:0000259" key="2">
    <source>
        <dbReference type="PROSITE" id="PS50994"/>
    </source>
</evidence>
<dbReference type="InterPro" id="IPR036397">
    <property type="entry name" value="RNaseH_sf"/>
</dbReference>
<reference evidence="3" key="1">
    <citation type="journal article" date="2022" name="Int. J. Mol. Sci.">
        <title>Draft Genome of Tanacetum Coccineum: Genomic Comparison of Closely Related Tanacetum-Family Plants.</title>
        <authorList>
            <person name="Yamashiro T."/>
            <person name="Shiraishi A."/>
            <person name="Nakayama K."/>
            <person name="Satake H."/>
        </authorList>
    </citation>
    <scope>NUCLEOTIDE SEQUENCE</scope>
</reference>
<evidence type="ECO:0000256" key="1">
    <source>
        <dbReference type="SAM" id="MobiDB-lite"/>
    </source>
</evidence>
<accession>A0ABQ5EN18</accession>
<keyword evidence="3" id="KW-0548">Nucleotidyltransferase</keyword>
<feature type="region of interest" description="Disordered" evidence="1">
    <location>
        <begin position="23"/>
        <end position="47"/>
    </location>
</feature>
<feature type="domain" description="Integrase catalytic" evidence="2">
    <location>
        <begin position="234"/>
        <end position="394"/>
    </location>
</feature>
<keyword evidence="4" id="KW-1185">Reference proteome</keyword>
<evidence type="ECO:0000313" key="3">
    <source>
        <dbReference type="EMBL" id="GJT52254.1"/>
    </source>
</evidence>
<gene>
    <name evidence="3" type="ORF">Tco_0978411</name>
</gene>
<keyword evidence="3" id="KW-0808">Transferase</keyword>
<comment type="caution">
    <text evidence="3">The sequence shown here is derived from an EMBL/GenBank/DDBJ whole genome shotgun (WGS) entry which is preliminary data.</text>
</comment>
<dbReference type="Gene3D" id="3.30.420.10">
    <property type="entry name" value="Ribonuclease H-like superfamily/Ribonuclease H"/>
    <property type="match status" value="1"/>
</dbReference>
<reference evidence="3" key="2">
    <citation type="submission" date="2022-01" db="EMBL/GenBank/DDBJ databases">
        <authorList>
            <person name="Yamashiro T."/>
            <person name="Shiraishi A."/>
            <person name="Satake H."/>
            <person name="Nakayama K."/>
        </authorList>
    </citation>
    <scope>NUCLEOTIDE SEQUENCE</scope>
</reference>
<dbReference type="GO" id="GO:0003964">
    <property type="term" value="F:RNA-directed DNA polymerase activity"/>
    <property type="evidence" value="ECO:0007669"/>
    <property type="project" value="UniProtKB-KW"/>
</dbReference>
<name>A0ABQ5EN18_9ASTR</name>
<keyword evidence="3" id="KW-0695">RNA-directed DNA polymerase</keyword>
<organism evidence="3 4">
    <name type="scientific">Tanacetum coccineum</name>
    <dbReference type="NCBI Taxonomy" id="301880"/>
    <lineage>
        <taxon>Eukaryota</taxon>
        <taxon>Viridiplantae</taxon>
        <taxon>Streptophyta</taxon>
        <taxon>Embryophyta</taxon>
        <taxon>Tracheophyta</taxon>
        <taxon>Spermatophyta</taxon>
        <taxon>Magnoliopsida</taxon>
        <taxon>eudicotyledons</taxon>
        <taxon>Gunneridae</taxon>
        <taxon>Pentapetalae</taxon>
        <taxon>asterids</taxon>
        <taxon>campanulids</taxon>
        <taxon>Asterales</taxon>
        <taxon>Asteraceae</taxon>
        <taxon>Asteroideae</taxon>
        <taxon>Anthemideae</taxon>
        <taxon>Anthemidinae</taxon>
        <taxon>Tanacetum</taxon>
    </lineage>
</organism>
<dbReference type="InterPro" id="IPR001584">
    <property type="entry name" value="Integrase_cat-core"/>
</dbReference>
<dbReference type="Proteomes" id="UP001151760">
    <property type="component" value="Unassembled WGS sequence"/>
</dbReference>
<dbReference type="EMBL" id="BQNB010016478">
    <property type="protein sequence ID" value="GJT52254.1"/>
    <property type="molecule type" value="Genomic_DNA"/>
</dbReference>
<dbReference type="Pfam" id="PF17921">
    <property type="entry name" value="Integrase_H2C2"/>
    <property type="match status" value="1"/>
</dbReference>
<dbReference type="InterPro" id="IPR012337">
    <property type="entry name" value="RNaseH-like_sf"/>
</dbReference>
<dbReference type="InterPro" id="IPR041588">
    <property type="entry name" value="Integrase_H2C2"/>
</dbReference>
<dbReference type="Gene3D" id="1.10.340.70">
    <property type="match status" value="1"/>
</dbReference>
<dbReference type="SUPFAM" id="SSF53098">
    <property type="entry name" value="Ribonuclease H-like"/>
    <property type="match status" value="1"/>
</dbReference>
<protein>
    <submittedName>
        <fullName evidence="3">Reverse transcriptase domain-containing protein</fullName>
    </submittedName>
</protein>
<dbReference type="PANTHER" id="PTHR45835">
    <property type="entry name" value="YALI0A06105P"/>
    <property type="match status" value="1"/>
</dbReference>
<proteinExistence type="predicted"/>
<dbReference type="PROSITE" id="PS50994">
    <property type="entry name" value="INTEGRASE"/>
    <property type="match status" value="1"/>
</dbReference>
<dbReference type="PANTHER" id="PTHR45835:SF101">
    <property type="entry name" value="NUCLEOTIDYLTRANSFERASE, RIBONUCLEASE H"/>
    <property type="match status" value="1"/>
</dbReference>